<evidence type="ECO:0000256" key="3">
    <source>
        <dbReference type="ARBA" id="ARBA00022692"/>
    </source>
</evidence>
<dbReference type="Gene3D" id="1.50.10.10">
    <property type="match status" value="1"/>
</dbReference>
<keyword evidence="7" id="KW-1133">Transmembrane helix</keyword>
<feature type="domain" description="Glycosyl hydrolase family 63 C-terminal" evidence="13">
    <location>
        <begin position="212"/>
        <end position="681"/>
    </location>
</feature>
<dbReference type="SUPFAM" id="SSF48208">
    <property type="entry name" value="Six-hairpin glycosidases"/>
    <property type="match status" value="1"/>
</dbReference>
<dbReference type="InterPro" id="IPR012341">
    <property type="entry name" value="6hp_glycosidase-like_sf"/>
</dbReference>
<evidence type="ECO:0000256" key="10">
    <source>
        <dbReference type="ARBA" id="ARBA00023295"/>
    </source>
</evidence>
<keyword evidence="9" id="KW-0325">Glycoprotein</keyword>
<comment type="caution">
    <text evidence="15">The sequence shown here is derived from an EMBL/GenBank/DDBJ whole genome shotgun (WGS) entry which is preliminary data.</text>
</comment>
<accession>A0A1Y3BEY7</accession>
<keyword evidence="16" id="KW-1185">Reference proteome</keyword>
<keyword evidence="5 12" id="KW-0256">Endoplasmic reticulum</keyword>
<dbReference type="Proteomes" id="UP000194236">
    <property type="component" value="Unassembled WGS sequence"/>
</dbReference>
<comment type="catalytic activity">
    <reaction evidence="12">
        <text>N(4)-(alpha-D-Glc-(1-&gt;2)-alpha-D-Glc-(1-&gt;3)-alpha-D-Glc-(1-&gt;3)-alpha-D-Man-(1-&gt;2)-alpha-D-Man-(1-&gt;2)-alpha-D-Man-(1-&gt;3)-[alpha-D-Man-(1-&gt;2)-alpha-D-Man-(1-&gt;3)-[alpha-D-Man-(1-&gt;2)-alpha-D-Man-(1-&gt;6)]-alpha-D-Man-(1-&gt;6)]-beta-D-Man-(1-&gt;4)-beta-D-GlcNAc-(1-&gt;4)-beta-D-GlcNAc)-L-asparaginyl-[protein] + H2O = N(4)-(alpha-D-Glc-(1-&gt;3)-alpha-D-Glc-(1-&gt;3)-alpha-D-Man-(1-&gt;2)-alpha-D-Man-(1-&gt;2)-alpha-D-Man-(1-&gt;3)-[alpha-D-Man-(1-&gt;2)-alpha-D-Man-(1-&gt;3)-[alpha-D-Man-(1-&gt;2)-alpha-D-Man-(1-&gt;6)]-alpha-D-Man-(1-&gt;6)]-beta-D-Man-(1-&gt;4)-beta-D-GlcNAc-(1-&gt;4)-beta-D-GlcNAc)-L-asparaginyl-[protein] + beta-D-glucose</text>
        <dbReference type="Rhea" id="RHEA:55988"/>
        <dbReference type="Rhea" id="RHEA-COMP:12806"/>
        <dbReference type="Rhea" id="RHEA-COMP:14355"/>
        <dbReference type="ChEBI" id="CHEBI:15377"/>
        <dbReference type="ChEBI" id="CHEBI:15903"/>
        <dbReference type="ChEBI" id="CHEBI:59082"/>
        <dbReference type="ChEBI" id="CHEBI:132537"/>
        <dbReference type="EC" id="3.2.1.106"/>
    </reaction>
</comment>
<evidence type="ECO:0000256" key="4">
    <source>
        <dbReference type="ARBA" id="ARBA00022801"/>
    </source>
</evidence>
<dbReference type="GO" id="GO:0005789">
    <property type="term" value="C:endoplasmic reticulum membrane"/>
    <property type="evidence" value="ECO:0007669"/>
    <property type="project" value="UniProtKB-SubCell"/>
</dbReference>
<comment type="function">
    <text evidence="12">Cleaves the distal alpha 1,2-linked glucose residue from the Glc(3)Man(9)GlcNAc(2) oligosaccharide precursor.</text>
</comment>
<dbReference type="PANTHER" id="PTHR10412:SF11">
    <property type="entry name" value="MANNOSYL-OLIGOSACCHARIDE GLUCOSIDASE"/>
    <property type="match status" value="1"/>
</dbReference>
<gene>
    <name evidence="15" type="ORF">BLA29_000334</name>
</gene>
<keyword evidence="4 12" id="KW-0378">Hydrolase</keyword>
<dbReference type="GO" id="GO:0004573">
    <property type="term" value="F:Glc3Man9GlcNAc2 oligosaccharide glucosidase activity"/>
    <property type="evidence" value="ECO:0007669"/>
    <property type="project" value="UniProtKB-UniRule"/>
</dbReference>
<keyword evidence="6" id="KW-0735">Signal-anchor</keyword>
<feature type="domain" description="Glycosyl hydrolase family 63 N-terminal" evidence="14">
    <location>
        <begin position="1"/>
        <end position="129"/>
    </location>
</feature>
<evidence type="ECO:0000256" key="1">
    <source>
        <dbReference type="ARBA" id="ARBA00004648"/>
    </source>
</evidence>
<dbReference type="InterPro" id="IPR031631">
    <property type="entry name" value="Glyco_hydro_63N"/>
</dbReference>
<evidence type="ECO:0000256" key="6">
    <source>
        <dbReference type="ARBA" id="ARBA00022968"/>
    </source>
</evidence>
<dbReference type="GO" id="GO:0009311">
    <property type="term" value="P:oligosaccharide metabolic process"/>
    <property type="evidence" value="ECO:0007669"/>
    <property type="project" value="UniProtKB-UniRule"/>
</dbReference>
<comment type="similarity">
    <text evidence="2 12">Belongs to the glycosyl hydrolase 63 family.</text>
</comment>
<dbReference type="Pfam" id="PF03200">
    <property type="entry name" value="Glyco_hydro_63"/>
    <property type="match status" value="1"/>
</dbReference>
<dbReference type="InterPro" id="IPR008928">
    <property type="entry name" value="6-hairpin_glycosidase_sf"/>
</dbReference>
<dbReference type="Pfam" id="PF16923">
    <property type="entry name" value="Glyco_hydro_63N"/>
    <property type="match status" value="1"/>
</dbReference>
<dbReference type="GO" id="GO:0006487">
    <property type="term" value="P:protein N-linked glycosylation"/>
    <property type="evidence" value="ECO:0007669"/>
    <property type="project" value="UniProtKB-UniRule"/>
</dbReference>
<evidence type="ECO:0000256" key="9">
    <source>
        <dbReference type="ARBA" id="ARBA00023180"/>
    </source>
</evidence>
<dbReference type="InterPro" id="IPR038518">
    <property type="entry name" value="Glyco_hydro_63N_sf"/>
</dbReference>
<dbReference type="EC" id="3.2.1.106" evidence="11 12"/>
<evidence type="ECO:0000256" key="7">
    <source>
        <dbReference type="ARBA" id="ARBA00022989"/>
    </source>
</evidence>
<evidence type="ECO:0000256" key="11">
    <source>
        <dbReference type="ARBA" id="ARBA00038888"/>
    </source>
</evidence>
<keyword evidence="8" id="KW-0472">Membrane</keyword>
<sequence>MWFRQKLSQNDGGLPIRHVCRQEDNLNTYYWNYNDLHSFGHQTLIDGNLHLNTSFIRLIDDDAIISRISIIDAFRTNELNSIILYVAAENGSDDNLTLFQDDNKLIWIKVESKQSGNYRLNFHINKGDRILQSFLTTNSTMDRLEQTVKSHLFFYKHEGRTLFVISNSEQENIMHRSNFIAYQVIFNQSIEIDISMFFNDSMMAPNHNDFVYDDEMNKRQENFQANFNEKFHFGHHISAEKIKFARIILSNAIGSIGYYYGYSLVDSEQSNIARPYGPIQLLAVAPSRSVFPRGFLWDEGFQQLLISRWDPKLSMAIIKSWFSLMNENGWIPREVILGDEARSRVPNEFLVQHSSNANPPSLLLSIESLIDRRQFDREWLQEMYPRLFRWYQWFNTTQIGPAKFPFSFRWRGRNSTTTFELNPKTLASGLDDYPRATHPNDEEIHLDLRCWMALASRLMSKISKVLEIDDKFQEYYQILSDDHLLEELHWSNEYQMFCDKGLHSKNVNLKKFHRDNRSWIEREVHTPPHYDCVGEFGYISLFPFIMTLLSPDNPKLETILMNIENPEILWTPYGLRSLSQRSLYYKKYNTEHDPPYWRGSIWINMNYLVLKALNHYSKIPGPYQTRAQQIHSRLKANLVQAIHTEFIRTGYVWEQYQDDNGHGHGAHPFTGWTSLIVLIMADE</sequence>
<evidence type="ECO:0000256" key="5">
    <source>
        <dbReference type="ARBA" id="ARBA00022824"/>
    </source>
</evidence>
<evidence type="ECO:0000259" key="14">
    <source>
        <dbReference type="Pfam" id="PF16923"/>
    </source>
</evidence>
<proteinExistence type="inferred from homology"/>
<evidence type="ECO:0000313" key="16">
    <source>
        <dbReference type="Proteomes" id="UP000194236"/>
    </source>
</evidence>
<comment type="subcellular location">
    <subcellularLocation>
        <location evidence="1 12">Endoplasmic reticulum membrane</location>
        <topology evidence="1 12">Single-pass type II membrane protein</topology>
    </subcellularLocation>
</comment>
<keyword evidence="3" id="KW-0812">Transmembrane</keyword>
<dbReference type="InterPro" id="IPR031335">
    <property type="entry name" value="Glyco_hydro_63_C"/>
</dbReference>
<protein>
    <recommendedName>
        <fullName evidence="11 12">Mannosyl-oligosaccharide glucosidase</fullName>
        <ecNumber evidence="11 12">3.2.1.106</ecNumber>
    </recommendedName>
</protein>
<organism evidence="15 16">
    <name type="scientific">Euroglyphus maynei</name>
    <name type="common">Mayne's house dust mite</name>
    <dbReference type="NCBI Taxonomy" id="6958"/>
    <lineage>
        <taxon>Eukaryota</taxon>
        <taxon>Metazoa</taxon>
        <taxon>Ecdysozoa</taxon>
        <taxon>Arthropoda</taxon>
        <taxon>Chelicerata</taxon>
        <taxon>Arachnida</taxon>
        <taxon>Acari</taxon>
        <taxon>Acariformes</taxon>
        <taxon>Sarcoptiformes</taxon>
        <taxon>Astigmata</taxon>
        <taxon>Psoroptidia</taxon>
        <taxon>Analgoidea</taxon>
        <taxon>Pyroglyphidae</taxon>
        <taxon>Pyroglyphinae</taxon>
        <taxon>Euroglyphus</taxon>
    </lineage>
</organism>
<name>A0A1Y3BEY7_EURMA</name>
<keyword evidence="10 12" id="KW-0326">Glycosidase</keyword>
<dbReference type="InterPro" id="IPR004888">
    <property type="entry name" value="Glycoside_hydrolase_63"/>
</dbReference>
<evidence type="ECO:0000313" key="15">
    <source>
        <dbReference type="EMBL" id="OTF78383.1"/>
    </source>
</evidence>
<evidence type="ECO:0000256" key="8">
    <source>
        <dbReference type="ARBA" id="ARBA00023136"/>
    </source>
</evidence>
<evidence type="ECO:0000256" key="2">
    <source>
        <dbReference type="ARBA" id="ARBA00010833"/>
    </source>
</evidence>
<dbReference type="Gene3D" id="2.70.98.110">
    <property type="entry name" value="Glycosyl hydrolase family 63, N-terminal domain"/>
    <property type="match status" value="1"/>
</dbReference>
<dbReference type="AlphaFoldDB" id="A0A1Y3BEY7"/>
<reference evidence="15 16" key="1">
    <citation type="submission" date="2017-03" db="EMBL/GenBank/DDBJ databases">
        <title>Genome Survey of Euroglyphus maynei.</title>
        <authorList>
            <person name="Arlian L.G."/>
            <person name="Morgan M.S."/>
            <person name="Rider S.D."/>
        </authorList>
    </citation>
    <scope>NUCLEOTIDE SEQUENCE [LARGE SCALE GENOMIC DNA]</scope>
    <source>
        <strain evidence="15">Arlian Lab</strain>
        <tissue evidence="15">Whole body</tissue>
    </source>
</reference>
<evidence type="ECO:0000256" key="12">
    <source>
        <dbReference type="RuleBase" id="RU368089"/>
    </source>
</evidence>
<dbReference type="OrthoDB" id="410058at2759"/>
<dbReference type="EMBL" id="MUJZ01028161">
    <property type="protein sequence ID" value="OTF78383.1"/>
    <property type="molecule type" value="Genomic_DNA"/>
</dbReference>
<evidence type="ECO:0000259" key="13">
    <source>
        <dbReference type="Pfam" id="PF03200"/>
    </source>
</evidence>
<dbReference type="PANTHER" id="PTHR10412">
    <property type="entry name" value="MANNOSYL-OLIGOSACCHARIDE GLUCOSIDASE"/>
    <property type="match status" value="1"/>
</dbReference>